<protein>
    <submittedName>
        <fullName evidence="2">Uncharacterized protein</fullName>
    </submittedName>
</protein>
<comment type="caution">
    <text evidence="2">The sequence shown here is derived from an EMBL/GenBank/DDBJ whole genome shotgun (WGS) entry which is preliminary data.</text>
</comment>
<accession>A0AAV3QC58</accession>
<reference evidence="2 3" key="1">
    <citation type="submission" date="2024-01" db="EMBL/GenBank/DDBJ databases">
        <title>The complete chloroplast genome sequence of Lithospermum erythrorhizon: insights into the phylogenetic relationship among Boraginaceae species and the maternal lineages of purple gromwells.</title>
        <authorList>
            <person name="Okada T."/>
            <person name="Watanabe K."/>
        </authorList>
    </citation>
    <scope>NUCLEOTIDE SEQUENCE [LARGE SCALE GENOMIC DNA]</scope>
</reference>
<organism evidence="2 3">
    <name type="scientific">Lithospermum erythrorhizon</name>
    <name type="common">Purple gromwell</name>
    <name type="synonym">Lithospermum officinale var. erythrorhizon</name>
    <dbReference type="NCBI Taxonomy" id="34254"/>
    <lineage>
        <taxon>Eukaryota</taxon>
        <taxon>Viridiplantae</taxon>
        <taxon>Streptophyta</taxon>
        <taxon>Embryophyta</taxon>
        <taxon>Tracheophyta</taxon>
        <taxon>Spermatophyta</taxon>
        <taxon>Magnoliopsida</taxon>
        <taxon>eudicotyledons</taxon>
        <taxon>Gunneridae</taxon>
        <taxon>Pentapetalae</taxon>
        <taxon>asterids</taxon>
        <taxon>lamiids</taxon>
        <taxon>Boraginales</taxon>
        <taxon>Boraginaceae</taxon>
        <taxon>Boraginoideae</taxon>
        <taxon>Lithospermeae</taxon>
        <taxon>Lithospermum</taxon>
    </lineage>
</organism>
<keyword evidence="3" id="KW-1185">Reference proteome</keyword>
<evidence type="ECO:0000313" key="3">
    <source>
        <dbReference type="Proteomes" id="UP001454036"/>
    </source>
</evidence>
<dbReference type="AlphaFoldDB" id="A0AAV3QC58"/>
<feature type="region of interest" description="Disordered" evidence="1">
    <location>
        <begin position="1"/>
        <end position="24"/>
    </location>
</feature>
<dbReference type="EMBL" id="BAABME010020357">
    <property type="protein sequence ID" value="GAA0160190.1"/>
    <property type="molecule type" value="Genomic_DNA"/>
</dbReference>
<sequence>MTIVTEANENNHNNPQGIDGLNPDEVLEDASESVNLRTGGTMPKVGSSQPPEISGIIDGMKGTIVDSVMQRLWEQIPQLRRESAME</sequence>
<feature type="compositionally biased region" description="Polar residues" evidence="1">
    <location>
        <begin position="1"/>
        <end position="16"/>
    </location>
</feature>
<gene>
    <name evidence="2" type="ORF">LIER_38996</name>
</gene>
<proteinExistence type="predicted"/>
<name>A0AAV3QC58_LITER</name>
<evidence type="ECO:0000313" key="2">
    <source>
        <dbReference type="EMBL" id="GAA0160190.1"/>
    </source>
</evidence>
<dbReference type="Proteomes" id="UP001454036">
    <property type="component" value="Unassembled WGS sequence"/>
</dbReference>
<evidence type="ECO:0000256" key="1">
    <source>
        <dbReference type="SAM" id="MobiDB-lite"/>
    </source>
</evidence>